<accession>A0A4P7AHQ6</accession>
<dbReference type="KEGG" id="sgq:SGLAD_v1c05430"/>
<sequence>MKNENILNKINANKFIQKLLNKIINSYEGFIAINGSKNTAKNFVIEEVANRLTENGYYHINFDFKEFLKSNDMLNDFVGNLLLEIKNIEGLMLVDNFLREKKIKKIISQKIHTNNRAIAFRYYFNYKPKQNSIDAFKIFLLDILNEFDKLIGTYSLKIIMTIENLFVLDLYEIYEGQILIELLAKNLKNIKVICSIDNDFLLKSELENIKNKKVFKTYYEITNEIETYNHQNNLINEFIKVNKVHDIELINSLNNELNLFESVMKKNYLFHMNKEVKINYFEEISFIFWILKYYNNEEYENFDLLIDYYKVWSDLVNNKKTLEITRYQNFNKLILNLRENDYIFKNQLREKELLDIFQKSFDAEIPVLFVFENNDKFNILNEYFLFFFFSANLIEIPNFYKEKKALCYKIDKSSLNPAVLWVFNRLRIREIKDIKNDKHYELFNKEIYFIFKTIVDLL</sequence>
<dbReference type="AlphaFoldDB" id="A0A4P7AHQ6"/>
<proteinExistence type="predicted"/>
<keyword evidence="1" id="KW-0067">ATP-binding</keyword>
<dbReference type="Proteomes" id="UP000294309">
    <property type="component" value="Chromosome"/>
</dbReference>
<keyword evidence="2" id="KW-1185">Reference proteome</keyword>
<evidence type="ECO:0000313" key="2">
    <source>
        <dbReference type="Proteomes" id="UP000294309"/>
    </source>
</evidence>
<evidence type="ECO:0000313" key="1">
    <source>
        <dbReference type="EMBL" id="QBQ07742.1"/>
    </source>
</evidence>
<protein>
    <submittedName>
        <fullName evidence="1">ATP-binding protein</fullName>
    </submittedName>
</protein>
<dbReference type="EMBL" id="CP038013">
    <property type="protein sequence ID" value="QBQ07742.1"/>
    <property type="molecule type" value="Genomic_DNA"/>
</dbReference>
<dbReference type="GO" id="GO:0005524">
    <property type="term" value="F:ATP binding"/>
    <property type="evidence" value="ECO:0007669"/>
    <property type="project" value="UniProtKB-KW"/>
</dbReference>
<gene>
    <name evidence="1" type="ORF">SGLAD_v1c05430</name>
</gene>
<dbReference type="OrthoDB" id="388706at2"/>
<keyword evidence="1" id="KW-0547">Nucleotide-binding</keyword>
<reference evidence="1 2" key="1">
    <citation type="submission" date="2019-03" db="EMBL/GenBank/DDBJ databases">
        <title>Complete genome sequence of Spiroplasma gladiatoris TG-1 (DSM 22552).</title>
        <authorList>
            <person name="Lin Y.-C."/>
            <person name="Chou L."/>
            <person name="Kuo C.-H."/>
        </authorList>
    </citation>
    <scope>NUCLEOTIDE SEQUENCE [LARGE SCALE GENOMIC DNA]</scope>
    <source>
        <strain evidence="1 2">TG-1</strain>
    </source>
</reference>
<name>A0A4P7AHQ6_9MOLU</name>
<organism evidence="1 2">
    <name type="scientific">Spiroplasma gladiatoris</name>
    <dbReference type="NCBI Taxonomy" id="2143"/>
    <lineage>
        <taxon>Bacteria</taxon>
        <taxon>Bacillati</taxon>
        <taxon>Mycoplasmatota</taxon>
        <taxon>Mollicutes</taxon>
        <taxon>Entomoplasmatales</taxon>
        <taxon>Spiroplasmataceae</taxon>
        <taxon>Spiroplasma</taxon>
    </lineage>
</organism>
<dbReference type="RefSeq" id="WP_134297531.1">
    <property type="nucleotide sequence ID" value="NZ_CP038013.1"/>
</dbReference>